<dbReference type="PIRSF" id="PIRSF028757">
    <property type="entry name" value="LD-carboxypeptidase"/>
    <property type="match status" value="1"/>
</dbReference>
<dbReference type="PANTHER" id="PTHR30237">
    <property type="entry name" value="MURAMOYLTETRAPEPTIDE CARBOXYPEPTIDASE"/>
    <property type="match status" value="1"/>
</dbReference>
<keyword evidence="4" id="KW-0378">Hydrolase</keyword>
<keyword evidence="2" id="KW-0121">Carboxypeptidase</keyword>
<keyword evidence="5" id="KW-0720">Serine protease</keyword>
<keyword evidence="9" id="KW-1185">Reference proteome</keyword>
<dbReference type="InterPro" id="IPR040921">
    <property type="entry name" value="Peptidase_S66C"/>
</dbReference>
<evidence type="ECO:0000259" key="6">
    <source>
        <dbReference type="Pfam" id="PF02016"/>
    </source>
</evidence>
<gene>
    <name evidence="8" type="ORF">RWD45_13920</name>
</gene>
<feature type="domain" description="LD-carboxypeptidase N-terminal" evidence="6">
    <location>
        <begin position="13"/>
        <end position="129"/>
    </location>
</feature>
<organism evidence="8 9">
    <name type="scientific">Paracerasibacillus soli</name>
    <dbReference type="NCBI Taxonomy" id="480284"/>
    <lineage>
        <taxon>Bacteria</taxon>
        <taxon>Bacillati</taxon>
        <taxon>Bacillota</taxon>
        <taxon>Bacilli</taxon>
        <taxon>Bacillales</taxon>
        <taxon>Bacillaceae</taxon>
        <taxon>Paracerasibacillus</taxon>
    </lineage>
</organism>
<evidence type="ECO:0000313" key="9">
    <source>
        <dbReference type="Proteomes" id="UP001275315"/>
    </source>
</evidence>
<evidence type="ECO:0000256" key="4">
    <source>
        <dbReference type="ARBA" id="ARBA00022801"/>
    </source>
</evidence>
<accession>A0ABU5CSW9</accession>
<dbReference type="PANTHER" id="PTHR30237:SF2">
    <property type="entry name" value="MUREIN TETRAPEPTIDE CARBOXYPEPTIDASE"/>
    <property type="match status" value="1"/>
</dbReference>
<reference evidence="8 9" key="1">
    <citation type="submission" date="2023-10" db="EMBL/GenBank/DDBJ databases">
        <title>Virgibacillus soli CC-YMP-6 genome.</title>
        <authorList>
            <person name="Miliotis G."/>
            <person name="Sengupta P."/>
            <person name="Hameed A."/>
            <person name="Chuvochina M."/>
            <person name="Mcdonagh F."/>
            <person name="Simpson A.C."/>
            <person name="Singh N.K."/>
            <person name="Rekha P.D."/>
            <person name="Raman K."/>
            <person name="Hugenholtz P."/>
            <person name="Venkateswaran K."/>
        </authorList>
    </citation>
    <scope>NUCLEOTIDE SEQUENCE [LARGE SCALE GENOMIC DNA]</scope>
    <source>
        <strain evidence="8 9">CC-YMP-6</strain>
    </source>
</reference>
<evidence type="ECO:0000259" key="7">
    <source>
        <dbReference type="Pfam" id="PF17676"/>
    </source>
</evidence>
<evidence type="ECO:0000256" key="5">
    <source>
        <dbReference type="ARBA" id="ARBA00022825"/>
    </source>
</evidence>
<dbReference type="InterPro" id="IPR027478">
    <property type="entry name" value="LdcA_N"/>
</dbReference>
<dbReference type="InterPro" id="IPR027461">
    <property type="entry name" value="Carboxypeptidase_A_C_sf"/>
</dbReference>
<protein>
    <submittedName>
        <fullName evidence="8">LD-carboxypeptidase</fullName>
    </submittedName>
</protein>
<dbReference type="EMBL" id="JAWDIQ010000002">
    <property type="protein sequence ID" value="MDY0409476.1"/>
    <property type="molecule type" value="Genomic_DNA"/>
</dbReference>
<keyword evidence="3" id="KW-0645">Protease</keyword>
<name>A0ABU5CSW9_9BACI</name>
<comment type="similarity">
    <text evidence="1">Belongs to the peptidase S66 family.</text>
</comment>
<comment type="caution">
    <text evidence="8">The sequence shown here is derived from an EMBL/GenBank/DDBJ whole genome shotgun (WGS) entry which is preliminary data.</text>
</comment>
<dbReference type="CDD" id="cd07025">
    <property type="entry name" value="Peptidase_S66"/>
    <property type="match status" value="1"/>
</dbReference>
<feature type="domain" description="LD-carboxypeptidase C-terminal" evidence="7">
    <location>
        <begin position="176"/>
        <end position="290"/>
    </location>
</feature>
<dbReference type="Gene3D" id="3.50.30.60">
    <property type="entry name" value="LD-carboxypeptidase A C-terminal domain-like"/>
    <property type="match status" value="1"/>
</dbReference>
<evidence type="ECO:0000313" key="8">
    <source>
        <dbReference type="EMBL" id="MDY0409476.1"/>
    </source>
</evidence>
<dbReference type="RefSeq" id="WP_320380637.1">
    <property type="nucleotide sequence ID" value="NZ_JAWDIQ010000002.1"/>
</dbReference>
<dbReference type="InterPro" id="IPR003507">
    <property type="entry name" value="S66_fam"/>
</dbReference>
<dbReference type="Proteomes" id="UP001275315">
    <property type="component" value="Unassembled WGS sequence"/>
</dbReference>
<proteinExistence type="inferred from homology"/>
<sequence length="305" mass="33292">MILPQRLQKGDTVGIIAPAGPPNQKQLKQSYSFFQELGLHVKLGKFTQSVYGYLAGTDEQRLIDFHEMVRDSTVKAIFFARGGYGTGRLIPNIDFQLIRNNPKIMWGYSDITYLHTAIRQQTGLVTFHGPMAASDVGDPTFDALSAQSFQQLFTPVKLHYTEAISPLHTYVSGKATGRLVGGNLSLLVGTLGTPYEIETKGNILLIEDIGEVPYQVDAMLNQLLLAGKLQEVAGIVVGDFAHSEGGKGPTLSLQDVFSHYFSTLSCPVMAGFRIGHCFPHFAIPLGTEAMLDTTKKELKICAGVQ</sequence>
<dbReference type="Gene3D" id="3.40.50.10740">
    <property type="entry name" value="Class I glutamine amidotransferase-like"/>
    <property type="match status" value="1"/>
</dbReference>
<dbReference type="Pfam" id="PF17676">
    <property type="entry name" value="Peptidase_S66C"/>
    <property type="match status" value="1"/>
</dbReference>
<evidence type="ECO:0000256" key="2">
    <source>
        <dbReference type="ARBA" id="ARBA00022645"/>
    </source>
</evidence>
<evidence type="ECO:0000256" key="1">
    <source>
        <dbReference type="ARBA" id="ARBA00010233"/>
    </source>
</evidence>
<evidence type="ECO:0000256" key="3">
    <source>
        <dbReference type="ARBA" id="ARBA00022670"/>
    </source>
</evidence>
<dbReference type="SUPFAM" id="SSF141986">
    <property type="entry name" value="LD-carboxypeptidase A C-terminal domain-like"/>
    <property type="match status" value="1"/>
</dbReference>
<dbReference type="SUPFAM" id="SSF52317">
    <property type="entry name" value="Class I glutamine amidotransferase-like"/>
    <property type="match status" value="1"/>
</dbReference>
<dbReference type="InterPro" id="IPR040449">
    <property type="entry name" value="Peptidase_S66_N"/>
</dbReference>
<dbReference type="Pfam" id="PF02016">
    <property type="entry name" value="Peptidase_S66"/>
    <property type="match status" value="1"/>
</dbReference>
<dbReference type="InterPro" id="IPR029062">
    <property type="entry name" value="Class_I_gatase-like"/>
</dbReference>